<dbReference type="CDD" id="cd17546">
    <property type="entry name" value="REC_hyHK_CKI1_RcsC-like"/>
    <property type="match status" value="1"/>
</dbReference>
<dbReference type="PROSITE" id="PS50046">
    <property type="entry name" value="PHYTOCHROME_2"/>
    <property type="match status" value="1"/>
</dbReference>
<dbReference type="InterPro" id="IPR003594">
    <property type="entry name" value="HATPase_dom"/>
</dbReference>
<dbReference type="CDD" id="cd00082">
    <property type="entry name" value="HisKA"/>
    <property type="match status" value="1"/>
</dbReference>
<dbReference type="PROSITE" id="PS50109">
    <property type="entry name" value="HIS_KIN"/>
    <property type="match status" value="1"/>
</dbReference>
<dbReference type="InterPro" id="IPR004358">
    <property type="entry name" value="Sig_transdc_His_kin-like_C"/>
</dbReference>
<feature type="compositionally biased region" description="Polar residues" evidence="7">
    <location>
        <begin position="48"/>
        <end position="65"/>
    </location>
</feature>
<feature type="domain" description="Response regulatory" evidence="10">
    <location>
        <begin position="1178"/>
        <end position="1309"/>
    </location>
</feature>
<feature type="compositionally biased region" description="Polar residues" evidence="7">
    <location>
        <begin position="112"/>
        <end position="126"/>
    </location>
</feature>
<dbReference type="InterPro" id="IPR001789">
    <property type="entry name" value="Sig_transdc_resp-reg_receiver"/>
</dbReference>
<dbReference type="InterPro" id="IPR036097">
    <property type="entry name" value="HisK_dim/P_sf"/>
</dbReference>
<evidence type="ECO:0000256" key="1">
    <source>
        <dbReference type="ARBA" id="ARBA00000085"/>
    </source>
</evidence>
<feature type="compositionally biased region" description="Polar residues" evidence="7">
    <location>
        <begin position="184"/>
        <end position="195"/>
    </location>
</feature>
<proteinExistence type="predicted"/>
<feature type="compositionally biased region" description="Basic and acidic residues" evidence="7">
    <location>
        <begin position="1078"/>
        <end position="1094"/>
    </location>
</feature>
<protein>
    <recommendedName>
        <fullName evidence="2">histidine kinase</fullName>
        <ecNumber evidence="2">2.7.13.3</ecNumber>
    </recommendedName>
</protein>
<dbReference type="OMA" id="EAMESHI"/>
<dbReference type="FunFam" id="1.10.287.130:FF:000048">
    <property type="entry name" value="Sensor histidine kinase/response regulator"/>
    <property type="match status" value="1"/>
</dbReference>
<dbReference type="Proteomes" id="UP000006701">
    <property type="component" value="Unassembled WGS sequence"/>
</dbReference>
<evidence type="ECO:0000256" key="2">
    <source>
        <dbReference type="ARBA" id="ARBA00012438"/>
    </source>
</evidence>
<reference evidence="11 12" key="1">
    <citation type="journal article" date="2008" name="PLoS Genet.">
        <title>Genomic islands in the pathogenic filamentous fungus Aspergillus fumigatus.</title>
        <authorList>
            <person name="Fedorova N.D."/>
            <person name="Khaldi N."/>
            <person name="Joardar V.S."/>
            <person name="Maiti R."/>
            <person name="Amedeo P."/>
            <person name="Anderson M.J."/>
            <person name="Crabtree J."/>
            <person name="Silva J.C."/>
            <person name="Badger J.H."/>
            <person name="Albarraq A."/>
            <person name="Angiuoli S."/>
            <person name="Bussey H."/>
            <person name="Bowyer P."/>
            <person name="Cotty P.J."/>
            <person name="Dyer P.S."/>
            <person name="Egan A."/>
            <person name="Galens K."/>
            <person name="Fraser-Liggett C.M."/>
            <person name="Haas B.J."/>
            <person name="Inman J.M."/>
            <person name="Kent R."/>
            <person name="Lemieux S."/>
            <person name="Malavazi I."/>
            <person name="Orvis J."/>
            <person name="Roemer T."/>
            <person name="Ronning C.M."/>
            <person name="Sundaram J.P."/>
            <person name="Sutton G."/>
            <person name="Turner G."/>
            <person name="Venter J.C."/>
            <person name="White O.R."/>
            <person name="Whitty B.R."/>
            <person name="Youngman P."/>
            <person name="Wolfe K.H."/>
            <person name="Goldman G.H."/>
            <person name="Wortman J.R."/>
            <person name="Jiang B."/>
            <person name="Denning D.W."/>
            <person name="Nierman W.C."/>
        </authorList>
    </citation>
    <scope>NUCLEOTIDE SEQUENCE [LARGE SCALE GENOMIC DNA]</scope>
    <source>
        <strain evidence="12">ATCC 1007 / CBS 513.65 / DSM 816 / NCTC 3887 / NRRL 1</strain>
    </source>
</reference>
<dbReference type="SUPFAM" id="SSF55781">
    <property type="entry name" value="GAF domain-like"/>
    <property type="match status" value="2"/>
</dbReference>
<evidence type="ECO:0000256" key="6">
    <source>
        <dbReference type="PROSITE-ProRule" id="PRU00169"/>
    </source>
</evidence>
<dbReference type="Gene3D" id="1.10.287.130">
    <property type="match status" value="1"/>
</dbReference>
<evidence type="ECO:0000259" key="8">
    <source>
        <dbReference type="PROSITE" id="PS50046"/>
    </source>
</evidence>
<accession>A1CTI2</accession>
<dbReference type="Gene3D" id="3.30.565.10">
    <property type="entry name" value="Histidine kinase-like ATPase, C-terminal domain"/>
    <property type="match status" value="1"/>
</dbReference>
<dbReference type="GeneID" id="4699789"/>
<dbReference type="FunFam" id="3.40.50.2300:FF:000329">
    <property type="entry name" value="Hybrid sensor histidine kinase/response regulator"/>
    <property type="match status" value="1"/>
</dbReference>
<dbReference type="SMART" id="SM00448">
    <property type="entry name" value="REC"/>
    <property type="match status" value="1"/>
</dbReference>
<evidence type="ECO:0000256" key="4">
    <source>
        <dbReference type="ARBA" id="ARBA00022679"/>
    </source>
</evidence>
<dbReference type="GO" id="GO:0005886">
    <property type="term" value="C:plasma membrane"/>
    <property type="evidence" value="ECO:0007669"/>
    <property type="project" value="TreeGrafter"/>
</dbReference>
<dbReference type="Gene3D" id="3.30.450.270">
    <property type="match status" value="1"/>
</dbReference>
<dbReference type="SUPFAM" id="SSF52172">
    <property type="entry name" value="CheY-like"/>
    <property type="match status" value="1"/>
</dbReference>
<dbReference type="EC" id="2.7.13.3" evidence="2"/>
<evidence type="ECO:0000259" key="9">
    <source>
        <dbReference type="PROSITE" id="PS50109"/>
    </source>
</evidence>
<sequence>MSEGDLGSASASDKRGDEDQQKNLTSGAVTYRAPWGRQISLPEPLRIATNTAEDSSTTSPATITTLKLPRLSPGTAERVFPISSVVSLDSTPSSAFQTPPFETYENRDSPSTERQPNILNEQSSAQPVVHASEDTKSASAVQAAQGSPEDSKKAAKSKNERSMPGPSATEKNTHVSLKYETKESQSASKKPQQSFPEPAELGKDQVGNVSSRYEAASSQRPQELHSFGALVVLKESDQGLIVQIASRNTEEVLGYTPTELFGLKSFCDIIRPDYEESFLSRVSLVRNDWYNVEQHGPDIFEFRLHIPCGTMKRLWCTIHASGTNTRHIVCEFEIMEDSHYWQGLARRKSKPGDAHKGSKGKKLEEKDITPGLPLELQQILKRIRGDFHSVDMLSALSLVTRLAASASSLSSLFNYIIGIIRELTAFSRVTIYRFDHNWNAVPVADAVDQCVISSGPGDLLFTKPISPGDLAKLHLANKVSLEFSHREPGSELVYRDSEGSSVDVDLGHCYLISKSPDLVDHVTGMPVCARMSINISFFGRAWGLISCQSYEKGMGLAPPIQKLCWLISDILSANIERLSNTLPFQMQELLSCPIEVKSEGDSTQAKDILSLFNANYAASLILGETKILGKPLDSQEVLAFVEYIKLSQHNTILCSTDVGKDFPDLRYAPGFKYISSLLHVPLSVDGQDFITFFRTSHSRANIRAGDDCNARYLDQEPGKKDKFDKRAINCTSDGWNAIDLQKGSVLSLIYRAFTEVWQQKEAAMQSTQLMRLLLANCAHEFRTPLNAIINYLEIALDGSLSQETRESLSRSHSASKSLIFIINDLLDLTNAENGRSLIKDEIFDLLQTIHEASDIFVEEAKQKSVELHVVQHSNLPRVLGDQRRVRQVITNLISNAVQHTSSSDTVTVESCILPDYSEVGKLGVEVAIHDTGSGMSEEAIEALFCELEQVSNADYLQRSQHCSSVMAGPGSESKNVLGLGLALVARIVRNMNGQLSAKSERGRGSCFRIRMQFPLPTDSVGDQIPVEINQRGDEKKAETKKLGKNQKSEKARGSNRGNCGTSSLAKDPVIPQTGSISKRNESGGEGQHISESKSDTIPPSVKTQQEGQAAHGSHGLSAKSRRRKRTRKGRKGASEGHPEKVIESKTPEQQEDRASPGGLGKEQSQAHASGSSSKHTLHILVAEDDPTNGAIVRKRLEKAGHTVLMTGNGKECASAFRDNAGGYDVVLMDLQMPIVDGMGSTKMIRECEHSAMASSSNAPTCSSQRIPIFAVSASLKETERQTYIDSGFDGWIMKPIDFRRVNDLLAGVHQEEARNDNIYKVGMWEKGGWFDKRSA</sequence>
<feature type="compositionally biased region" description="Basic and acidic residues" evidence="7">
    <location>
        <begin position="12"/>
        <end position="21"/>
    </location>
</feature>
<dbReference type="STRING" id="344612.A1CTI2"/>
<feature type="compositionally biased region" description="Polar residues" evidence="7">
    <location>
        <begin position="1055"/>
        <end position="1064"/>
    </location>
</feature>
<dbReference type="SUPFAM" id="SSF55874">
    <property type="entry name" value="ATPase domain of HSP90 chaperone/DNA topoisomerase II/histidine kinase"/>
    <property type="match status" value="1"/>
</dbReference>
<feature type="modified residue" description="4-aspartylphosphate" evidence="6">
    <location>
        <position position="1229"/>
    </location>
</feature>
<evidence type="ECO:0000313" key="12">
    <source>
        <dbReference type="Proteomes" id="UP000006701"/>
    </source>
</evidence>
<dbReference type="InterPro" id="IPR029016">
    <property type="entry name" value="GAF-like_dom_sf"/>
</dbReference>
<keyword evidence="5 11" id="KW-0418">Kinase</keyword>
<dbReference type="Pfam" id="PF00072">
    <property type="entry name" value="Response_reg"/>
    <property type="match status" value="1"/>
</dbReference>
<dbReference type="InterPro" id="IPR036890">
    <property type="entry name" value="HATPase_C_sf"/>
</dbReference>
<dbReference type="PANTHER" id="PTHR43047:SF76">
    <property type="entry name" value="PHYTOCHROME-LIKE HISTIDINE KINASE 2"/>
    <property type="match status" value="1"/>
</dbReference>
<dbReference type="InterPro" id="IPR000014">
    <property type="entry name" value="PAS"/>
</dbReference>
<keyword evidence="12" id="KW-1185">Reference proteome</keyword>
<evidence type="ECO:0000313" key="11">
    <source>
        <dbReference type="EMBL" id="EAW06619.1"/>
    </source>
</evidence>
<feature type="domain" description="Histidine kinase" evidence="9">
    <location>
        <begin position="776"/>
        <end position="1015"/>
    </location>
</feature>
<dbReference type="PANTHER" id="PTHR43047">
    <property type="entry name" value="TWO-COMPONENT HISTIDINE PROTEIN KINASE"/>
    <property type="match status" value="1"/>
</dbReference>
<dbReference type="SUPFAM" id="SSF47384">
    <property type="entry name" value="Homodimeric domain of signal transducing histidine kinase"/>
    <property type="match status" value="1"/>
</dbReference>
<feature type="domain" description="Phytochrome chromophore attachment site" evidence="8">
    <location>
        <begin position="408"/>
        <end position="569"/>
    </location>
</feature>
<feature type="compositionally biased region" description="Basic residues" evidence="7">
    <location>
        <begin position="1119"/>
        <end position="1131"/>
    </location>
</feature>
<evidence type="ECO:0000256" key="5">
    <source>
        <dbReference type="ARBA" id="ARBA00022777"/>
    </source>
</evidence>
<dbReference type="InterPro" id="IPR016132">
    <property type="entry name" value="Phyto_chromo_attachment"/>
</dbReference>
<dbReference type="HOGENOM" id="CLU_000445_50_4_1"/>
<keyword evidence="4" id="KW-0808">Transferase</keyword>
<feature type="region of interest" description="Disordered" evidence="7">
    <location>
        <begin position="1018"/>
        <end position="1174"/>
    </location>
</feature>
<feature type="compositionally biased region" description="Basic and acidic residues" evidence="7">
    <location>
        <begin position="149"/>
        <end position="161"/>
    </location>
</feature>
<feature type="region of interest" description="Disordered" evidence="7">
    <location>
        <begin position="1"/>
        <end position="205"/>
    </location>
</feature>
<dbReference type="GO" id="GO:0000155">
    <property type="term" value="F:phosphorelay sensor kinase activity"/>
    <property type="evidence" value="ECO:0007669"/>
    <property type="project" value="InterPro"/>
</dbReference>
<dbReference type="EMBL" id="DS027060">
    <property type="protein sequence ID" value="EAW06619.1"/>
    <property type="molecule type" value="Genomic_DNA"/>
</dbReference>
<dbReference type="Pfam" id="PF02518">
    <property type="entry name" value="HATPase_c"/>
    <property type="match status" value="1"/>
</dbReference>
<dbReference type="Gene3D" id="3.40.50.2300">
    <property type="match status" value="1"/>
</dbReference>
<comment type="catalytic activity">
    <reaction evidence="1">
        <text>ATP + protein L-histidine = ADP + protein N-phospho-L-histidine.</text>
        <dbReference type="EC" id="2.7.13.3"/>
    </reaction>
</comment>
<evidence type="ECO:0000259" key="10">
    <source>
        <dbReference type="PROSITE" id="PS50110"/>
    </source>
</evidence>
<dbReference type="OrthoDB" id="2015534at2759"/>
<dbReference type="InterPro" id="IPR003661">
    <property type="entry name" value="HisK_dim/P_dom"/>
</dbReference>
<feature type="compositionally biased region" description="Polar residues" evidence="7">
    <location>
        <begin position="1095"/>
        <end position="1107"/>
    </location>
</feature>
<dbReference type="Gene3D" id="3.30.450.40">
    <property type="match status" value="1"/>
</dbReference>
<dbReference type="RefSeq" id="XP_001268045.1">
    <property type="nucleotide sequence ID" value="XM_001268044.1"/>
</dbReference>
<dbReference type="PRINTS" id="PR00344">
    <property type="entry name" value="BCTRLSENSOR"/>
</dbReference>
<feature type="compositionally biased region" description="Basic and acidic residues" evidence="7">
    <location>
        <begin position="1030"/>
        <end position="1052"/>
    </location>
</feature>
<dbReference type="InterPro" id="IPR011006">
    <property type="entry name" value="CheY-like_superfamily"/>
</dbReference>
<dbReference type="GO" id="GO:0009927">
    <property type="term" value="F:histidine phosphotransfer kinase activity"/>
    <property type="evidence" value="ECO:0007669"/>
    <property type="project" value="TreeGrafter"/>
</dbReference>
<feature type="compositionally biased region" description="Polar residues" evidence="7">
    <location>
        <begin position="1162"/>
        <end position="1174"/>
    </location>
</feature>
<evidence type="ECO:0000256" key="7">
    <source>
        <dbReference type="SAM" id="MobiDB-lite"/>
    </source>
</evidence>
<evidence type="ECO:0000256" key="3">
    <source>
        <dbReference type="ARBA" id="ARBA00022553"/>
    </source>
</evidence>
<dbReference type="InterPro" id="IPR035965">
    <property type="entry name" value="PAS-like_dom_sf"/>
</dbReference>
<dbReference type="CDD" id="cd00130">
    <property type="entry name" value="PAS"/>
    <property type="match status" value="1"/>
</dbReference>
<dbReference type="InterPro" id="IPR043150">
    <property type="entry name" value="Phytochrome_PHY_sf"/>
</dbReference>
<dbReference type="Pfam" id="PF00512">
    <property type="entry name" value="HisKA"/>
    <property type="match status" value="1"/>
</dbReference>
<dbReference type="SUPFAM" id="SSF55785">
    <property type="entry name" value="PYP-like sensor domain (PAS domain)"/>
    <property type="match status" value="1"/>
</dbReference>
<dbReference type="PROSITE" id="PS50110">
    <property type="entry name" value="RESPONSE_REGULATORY"/>
    <property type="match status" value="1"/>
</dbReference>
<dbReference type="InterPro" id="IPR005467">
    <property type="entry name" value="His_kinase_dom"/>
</dbReference>
<gene>
    <name evidence="11" type="ORF">ACLA_083140</name>
</gene>
<feature type="compositionally biased region" description="Basic and acidic residues" evidence="7">
    <location>
        <begin position="171"/>
        <end position="183"/>
    </location>
</feature>
<feature type="compositionally biased region" description="Basic and acidic residues" evidence="7">
    <location>
        <begin position="1132"/>
        <end position="1154"/>
    </location>
</feature>
<dbReference type="KEGG" id="act:ACLA_083140"/>
<feature type="compositionally biased region" description="Low complexity" evidence="7">
    <location>
        <begin position="83"/>
        <end position="94"/>
    </location>
</feature>
<dbReference type="eggNOG" id="KOG0519">
    <property type="taxonomic scope" value="Eukaryota"/>
</dbReference>
<organism evidence="11 12">
    <name type="scientific">Aspergillus clavatus (strain ATCC 1007 / CBS 513.65 / DSM 816 / NCTC 3887 / NRRL 1 / QM 1276 / 107)</name>
    <dbReference type="NCBI Taxonomy" id="344612"/>
    <lineage>
        <taxon>Eukaryota</taxon>
        <taxon>Fungi</taxon>
        <taxon>Dikarya</taxon>
        <taxon>Ascomycota</taxon>
        <taxon>Pezizomycotina</taxon>
        <taxon>Eurotiomycetes</taxon>
        <taxon>Eurotiomycetidae</taxon>
        <taxon>Eurotiales</taxon>
        <taxon>Aspergillaceae</taxon>
        <taxon>Aspergillus</taxon>
        <taxon>Aspergillus subgen. Fumigati</taxon>
    </lineage>
</organism>
<name>A1CTI2_ASPCL</name>
<dbReference type="Gene3D" id="3.30.450.20">
    <property type="entry name" value="PAS domain"/>
    <property type="match status" value="1"/>
</dbReference>
<dbReference type="VEuPathDB" id="FungiDB:ACLA_083140"/>
<dbReference type="SMART" id="SM00387">
    <property type="entry name" value="HATPase_c"/>
    <property type="match status" value="1"/>
</dbReference>
<keyword evidence="3 6" id="KW-0597">Phosphoprotein</keyword>
<dbReference type="SMART" id="SM00388">
    <property type="entry name" value="HisKA"/>
    <property type="match status" value="1"/>
</dbReference>